<dbReference type="InterPro" id="IPR008271">
    <property type="entry name" value="Ser/Thr_kinase_AS"/>
</dbReference>
<comment type="similarity">
    <text evidence="1">Belongs to the protein kinase superfamily. CAMK Ser/Thr protein kinase family. NIM1 subfamily.</text>
</comment>
<feature type="region of interest" description="Disordered" evidence="9">
    <location>
        <begin position="1"/>
        <end position="99"/>
    </location>
</feature>
<evidence type="ECO:0000256" key="7">
    <source>
        <dbReference type="PROSITE-ProRule" id="PRU10141"/>
    </source>
</evidence>
<dbReference type="SMART" id="SM00220">
    <property type="entry name" value="S_TKc"/>
    <property type="match status" value="1"/>
</dbReference>
<evidence type="ECO:0000256" key="6">
    <source>
        <dbReference type="ARBA" id="ARBA00022840"/>
    </source>
</evidence>
<feature type="compositionally biased region" description="Basic and acidic residues" evidence="9">
    <location>
        <begin position="47"/>
        <end position="63"/>
    </location>
</feature>
<dbReference type="Pfam" id="PF00069">
    <property type="entry name" value="Pkinase"/>
    <property type="match status" value="1"/>
</dbReference>
<dbReference type="EMBL" id="JBBBZM010000044">
    <property type="protein sequence ID" value="KAL0636755.1"/>
    <property type="molecule type" value="Genomic_DNA"/>
</dbReference>
<evidence type="ECO:0000313" key="11">
    <source>
        <dbReference type="EMBL" id="KAL0636755.1"/>
    </source>
</evidence>
<feature type="compositionally biased region" description="Polar residues" evidence="9">
    <location>
        <begin position="83"/>
        <end position="95"/>
    </location>
</feature>
<evidence type="ECO:0000256" key="2">
    <source>
        <dbReference type="ARBA" id="ARBA00022527"/>
    </source>
</evidence>
<evidence type="ECO:0000256" key="9">
    <source>
        <dbReference type="SAM" id="MobiDB-lite"/>
    </source>
</evidence>
<feature type="compositionally biased region" description="Polar residues" evidence="9">
    <location>
        <begin position="9"/>
        <end position="32"/>
    </location>
</feature>
<dbReference type="InterPro" id="IPR000719">
    <property type="entry name" value="Prot_kinase_dom"/>
</dbReference>
<protein>
    <submittedName>
        <fullName evidence="11">Serine/threonine-protein kinase gin4</fullName>
        <ecNumber evidence="11">2.7.11.1</ecNumber>
    </submittedName>
</protein>
<keyword evidence="3 11" id="KW-0808">Transferase</keyword>
<evidence type="ECO:0000256" key="3">
    <source>
        <dbReference type="ARBA" id="ARBA00022679"/>
    </source>
</evidence>
<dbReference type="InterPro" id="IPR011009">
    <property type="entry name" value="Kinase-like_dom_sf"/>
</dbReference>
<evidence type="ECO:0000256" key="8">
    <source>
        <dbReference type="RuleBase" id="RU000304"/>
    </source>
</evidence>
<dbReference type="PROSITE" id="PS50011">
    <property type="entry name" value="PROTEIN_KINASE_DOM"/>
    <property type="match status" value="1"/>
</dbReference>
<gene>
    <name evidence="11" type="primary">GIN4_1</name>
    <name evidence="11" type="ORF">Q9L58_004237</name>
</gene>
<keyword evidence="12" id="KW-1185">Reference proteome</keyword>
<comment type="caution">
    <text evidence="11">The sequence shown here is derived from an EMBL/GenBank/DDBJ whole genome shotgun (WGS) entry which is preliminary data.</text>
</comment>
<dbReference type="Proteomes" id="UP001447188">
    <property type="component" value="Unassembled WGS sequence"/>
</dbReference>
<dbReference type="EC" id="2.7.11.1" evidence="11"/>
<dbReference type="PROSITE" id="PS00108">
    <property type="entry name" value="PROTEIN_KINASE_ST"/>
    <property type="match status" value="1"/>
</dbReference>
<dbReference type="GO" id="GO:0004674">
    <property type="term" value="F:protein serine/threonine kinase activity"/>
    <property type="evidence" value="ECO:0007669"/>
    <property type="project" value="UniProtKB-EC"/>
</dbReference>
<feature type="region of interest" description="Disordered" evidence="9">
    <location>
        <begin position="379"/>
        <end position="399"/>
    </location>
</feature>
<evidence type="ECO:0000256" key="5">
    <source>
        <dbReference type="ARBA" id="ARBA00022777"/>
    </source>
</evidence>
<keyword evidence="2 8" id="KW-0723">Serine/threonine-protein kinase</keyword>
<dbReference type="PANTHER" id="PTHR24346">
    <property type="entry name" value="MAP/MICROTUBULE AFFINITY-REGULATING KINASE"/>
    <property type="match status" value="1"/>
</dbReference>
<dbReference type="InterPro" id="IPR017441">
    <property type="entry name" value="Protein_kinase_ATP_BS"/>
</dbReference>
<dbReference type="PROSITE" id="PS00107">
    <property type="entry name" value="PROTEIN_KINASE_ATP"/>
    <property type="match status" value="1"/>
</dbReference>
<dbReference type="PANTHER" id="PTHR24346:SF82">
    <property type="entry name" value="KP78A-RELATED"/>
    <property type="match status" value="1"/>
</dbReference>
<accession>A0ABR3GLF4</accession>
<evidence type="ECO:0000256" key="1">
    <source>
        <dbReference type="ARBA" id="ARBA00010791"/>
    </source>
</evidence>
<evidence type="ECO:0000259" key="10">
    <source>
        <dbReference type="PROSITE" id="PS50011"/>
    </source>
</evidence>
<dbReference type="Gene3D" id="1.10.510.10">
    <property type="entry name" value="Transferase(Phosphotransferase) domain 1"/>
    <property type="match status" value="1"/>
</dbReference>
<reference evidence="11 12" key="1">
    <citation type="submission" date="2024-02" db="EMBL/GenBank/DDBJ databases">
        <title>Discinaceae phylogenomics.</title>
        <authorList>
            <person name="Dirks A.C."/>
            <person name="James T.Y."/>
        </authorList>
    </citation>
    <scope>NUCLEOTIDE SEQUENCE [LARGE SCALE GENOMIC DNA]</scope>
    <source>
        <strain evidence="11 12">ACD0624</strain>
    </source>
</reference>
<evidence type="ECO:0000313" key="12">
    <source>
        <dbReference type="Proteomes" id="UP001447188"/>
    </source>
</evidence>
<keyword evidence="5 11" id="KW-0418">Kinase</keyword>
<dbReference type="SUPFAM" id="SSF56112">
    <property type="entry name" value="Protein kinase-like (PK-like)"/>
    <property type="match status" value="1"/>
</dbReference>
<keyword evidence="6 7" id="KW-0067">ATP-binding</keyword>
<evidence type="ECO:0000256" key="4">
    <source>
        <dbReference type="ARBA" id="ARBA00022741"/>
    </source>
</evidence>
<name>A0ABR3GLF4_9PEZI</name>
<feature type="binding site" evidence="7">
    <location>
        <position position="142"/>
    </location>
    <ligand>
        <name>ATP</name>
        <dbReference type="ChEBI" id="CHEBI:30616"/>
    </ligand>
</feature>
<sequence>MDARAVNRGHNSNQAARRPLQDTTATANNYSPRTPARYQLKSLDSSYTHDVKPQRRYNTREEPSGNGPQPGAISPVTERCDSQYPTESPTTSNPKHINLRKDKARVGPWILGRTLGKGSSGRVRLARHTGTGKLAAIKIVAKDQEESSLYEGQMEGSLALGLEREVVIMKLINHPNVIGLLDVWENRAELYLVLEYIEGGELFDHLTHRGRLPEKEAMRYFRQIMSGIDYCQHFNICHRDLKPENLLLDAEGNIKIADFGMAALQPQGSLLRTPCGSPHYASPEIVSGKQYDGARSDIWSCGIVLFALLAGYLPFDHDNVKDLLQKVILGRFDMPQGFSNEAQDLLWRMLTVDPKARITMQQIWRHPLVKRHALIDPQTGLEMDRGPRPPNPRDIGRPVSNRMDIDREILKNLQTLWQGVRERELIERLLSKV</sequence>
<organism evidence="11 12">
    <name type="scientific">Discina gigas</name>
    <dbReference type="NCBI Taxonomy" id="1032678"/>
    <lineage>
        <taxon>Eukaryota</taxon>
        <taxon>Fungi</taxon>
        <taxon>Dikarya</taxon>
        <taxon>Ascomycota</taxon>
        <taxon>Pezizomycotina</taxon>
        <taxon>Pezizomycetes</taxon>
        <taxon>Pezizales</taxon>
        <taxon>Discinaceae</taxon>
        <taxon>Discina</taxon>
    </lineage>
</organism>
<feature type="domain" description="Protein kinase" evidence="10">
    <location>
        <begin position="109"/>
        <end position="369"/>
    </location>
</feature>
<proteinExistence type="inferred from homology"/>
<keyword evidence="4 7" id="KW-0547">Nucleotide-binding</keyword>
<dbReference type="CDD" id="cd14081">
    <property type="entry name" value="STKc_BRSK1_2"/>
    <property type="match status" value="1"/>
</dbReference>